<dbReference type="GO" id="GO:0031966">
    <property type="term" value="C:mitochondrial membrane"/>
    <property type="evidence" value="ECO:0007669"/>
    <property type="project" value="TreeGrafter"/>
</dbReference>
<keyword evidence="3" id="KW-1185">Reference proteome</keyword>
<dbReference type="InParanoid" id="A0A2R2MIP8"/>
<protein>
    <submittedName>
        <fullName evidence="4">Transmembrane protein 70 homolog, mitochondrial-like</fullName>
    </submittedName>
</protein>
<dbReference type="PANTHER" id="PTHR13281:SF0">
    <property type="entry name" value="TRANSMEMBRANE PROTEIN 70, MITOCHONDRIAL"/>
    <property type="match status" value="1"/>
</dbReference>
<comment type="similarity">
    <text evidence="1">Belongs to the TMEM70 family.</text>
</comment>
<dbReference type="Proteomes" id="UP000085678">
    <property type="component" value="Unplaced"/>
</dbReference>
<organism evidence="3 4">
    <name type="scientific">Lingula anatina</name>
    <name type="common">Brachiopod</name>
    <name type="synonym">Lingula unguis</name>
    <dbReference type="NCBI Taxonomy" id="7574"/>
    <lineage>
        <taxon>Eukaryota</taxon>
        <taxon>Metazoa</taxon>
        <taxon>Spiralia</taxon>
        <taxon>Lophotrochozoa</taxon>
        <taxon>Brachiopoda</taxon>
        <taxon>Linguliformea</taxon>
        <taxon>Lingulata</taxon>
        <taxon>Lingulida</taxon>
        <taxon>Linguloidea</taxon>
        <taxon>Lingulidae</taxon>
        <taxon>Lingula</taxon>
    </lineage>
</organism>
<dbReference type="GeneID" id="112041318"/>
<evidence type="ECO:0000256" key="2">
    <source>
        <dbReference type="SAM" id="Phobius"/>
    </source>
</evidence>
<dbReference type="GO" id="GO:0033615">
    <property type="term" value="P:mitochondrial proton-transporting ATP synthase complex assembly"/>
    <property type="evidence" value="ECO:0007669"/>
    <property type="project" value="TreeGrafter"/>
</dbReference>
<evidence type="ECO:0000313" key="3">
    <source>
        <dbReference type="Proteomes" id="UP000085678"/>
    </source>
</evidence>
<feature type="transmembrane region" description="Helical" evidence="2">
    <location>
        <begin position="183"/>
        <end position="205"/>
    </location>
</feature>
<dbReference type="Pfam" id="PF06979">
    <property type="entry name" value="TMEM70"/>
    <property type="match status" value="1"/>
</dbReference>
<keyword evidence="2" id="KW-0472">Membrane</keyword>
<accession>A0A2R2MIP8</accession>
<dbReference type="STRING" id="7574.A0A2R2MIP8"/>
<keyword evidence="2" id="KW-0812">Transmembrane</keyword>
<feature type="non-terminal residue" evidence="4">
    <location>
        <position position="1"/>
    </location>
</feature>
<keyword evidence="2" id="KW-1133">Transmembrane helix</keyword>
<dbReference type="InterPro" id="IPR009724">
    <property type="entry name" value="TMEM70"/>
</dbReference>
<dbReference type="RefSeq" id="XP_023930095.1">
    <property type="nucleotide sequence ID" value="XM_024074327.1"/>
</dbReference>
<name>A0A2R2MIP8_LINAN</name>
<sequence>IRSRDFPVLQSLRSFSSGCLKFCLDKMLKNVREVLVSLDDEDKVTTLLTICFNKMLKTFTSKVGYFSSVALQCRFVNTPTRYGRLLERHSTNFGIDFQSRALLCPNRKLFSRTLTTAPKDRTNAQQCNHFCSSQPANKDLLQGPVVYEGNLNAFVRGVKVFSLSTSCITLSLQPFILMRASELPVSLLVGGEVFAALFFLTPVLIHWATKGYIFKLHFNEDKKLFTAVHKSFFMREKKTQFKAEEMAIPDVPGPFSTVKIKDKNYFIILENDAFDDQKAFMHLMQYDKPFKMPSEQESGKN</sequence>
<dbReference type="InterPro" id="IPR045325">
    <property type="entry name" value="TMEM70/TMEM186/TMEM223"/>
</dbReference>
<dbReference type="KEGG" id="lak:112041318"/>
<dbReference type="OrthoDB" id="156886at2759"/>
<gene>
    <name evidence="4" type="primary">LOC112041318</name>
</gene>
<reference evidence="4" key="1">
    <citation type="submission" date="2025-08" db="UniProtKB">
        <authorList>
            <consortium name="RefSeq"/>
        </authorList>
    </citation>
    <scope>IDENTIFICATION</scope>
    <source>
        <tissue evidence="4">Gonads</tissue>
    </source>
</reference>
<proteinExistence type="inferred from homology"/>
<evidence type="ECO:0000256" key="1">
    <source>
        <dbReference type="ARBA" id="ARBA00005280"/>
    </source>
</evidence>
<dbReference type="FunCoup" id="A0A2R2MIP8">
    <property type="interactions" value="1188"/>
</dbReference>
<dbReference type="AlphaFoldDB" id="A0A2R2MIP8"/>
<dbReference type="PANTHER" id="PTHR13281">
    <property type="entry name" value="TRANSMEMBRANE PROTEIN 70, MITOCHONDRIAL"/>
    <property type="match status" value="1"/>
</dbReference>
<evidence type="ECO:0000313" key="4">
    <source>
        <dbReference type="RefSeq" id="XP_023930095.1"/>
    </source>
</evidence>